<protein>
    <submittedName>
        <fullName evidence="1">Uncharacterized protein</fullName>
    </submittedName>
</protein>
<evidence type="ECO:0000313" key="2">
    <source>
        <dbReference type="Proteomes" id="UP000772434"/>
    </source>
</evidence>
<proteinExistence type="predicted"/>
<dbReference type="Proteomes" id="UP000772434">
    <property type="component" value="Unassembled WGS sequence"/>
</dbReference>
<name>A0A9P5TXL6_9AGAR</name>
<organism evidence="1 2">
    <name type="scientific">Rhodocollybia butyracea</name>
    <dbReference type="NCBI Taxonomy" id="206335"/>
    <lineage>
        <taxon>Eukaryota</taxon>
        <taxon>Fungi</taxon>
        <taxon>Dikarya</taxon>
        <taxon>Basidiomycota</taxon>
        <taxon>Agaricomycotina</taxon>
        <taxon>Agaricomycetes</taxon>
        <taxon>Agaricomycetidae</taxon>
        <taxon>Agaricales</taxon>
        <taxon>Marasmiineae</taxon>
        <taxon>Omphalotaceae</taxon>
        <taxon>Rhodocollybia</taxon>
    </lineage>
</organism>
<evidence type="ECO:0000313" key="1">
    <source>
        <dbReference type="EMBL" id="KAF9043693.1"/>
    </source>
</evidence>
<dbReference type="AlphaFoldDB" id="A0A9P5TXL6"/>
<dbReference type="EMBL" id="JADNRY010000533">
    <property type="protein sequence ID" value="KAF9043693.1"/>
    <property type="molecule type" value="Genomic_DNA"/>
</dbReference>
<sequence>MSIEVATNFRANIGATETNTEHFSDDAAAIQLYKDIQKVQSGLLAAHSATAAGLGPQRVLLNVIQGPQKLVLPTAAAFADSDLTLTVNGDAVLQELKLLRGLYVIPGTLTGTAVNVPSSGSTVTVPPGSTVTSSGGTVTVNANSTVPVPAGGSVAFPQGLVTGVPSTSVVKNAAGVTIPWDDLSTVS</sequence>
<comment type="caution">
    <text evidence="1">The sequence shown here is derived from an EMBL/GenBank/DDBJ whole genome shotgun (WGS) entry which is preliminary data.</text>
</comment>
<keyword evidence="2" id="KW-1185">Reference proteome</keyword>
<reference evidence="1" key="1">
    <citation type="submission" date="2020-11" db="EMBL/GenBank/DDBJ databases">
        <authorList>
            <consortium name="DOE Joint Genome Institute"/>
            <person name="Ahrendt S."/>
            <person name="Riley R."/>
            <person name="Andreopoulos W."/>
            <person name="Labutti K."/>
            <person name="Pangilinan J."/>
            <person name="Ruiz-Duenas F.J."/>
            <person name="Barrasa J.M."/>
            <person name="Sanchez-Garcia M."/>
            <person name="Camarero S."/>
            <person name="Miyauchi S."/>
            <person name="Serrano A."/>
            <person name="Linde D."/>
            <person name="Babiker R."/>
            <person name="Drula E."/>
            <person name="Ayuso-Fernandez I."/>
            <person name="Pacheco R."/>
            <person name="Padilla G."/>
            <person name="Ferreira P."/>
            <person name="Barriuso J."/>
            <person name="Kellner H."/>
            <person name="Castanera R."/>
            <person name="Alfaro M."/>
            <person name="Ramirez L."/>
            <person name="Pisabarro A.G."/>
            <person name="Kuo A."/>
            <person name="Tritt A."/>
            <person name="Lipzen A."/>
            <person name="He G."/>
            <person name="Yan M."/>
            <person name="Ng V."/>
            <person name="Cullen D."/>
            <person name="Martin F."/>
            <person name="Rosso M.-N."/>
            <person name="Henrissat B."/>
            <person name="Hibbett D."/>
            <person name="Martinez A.T."/>
            <person name="Grigoriev I.V."/>
        </authorList>
    </citation>
    <scope>NUCLEOTIDE SEQUENCE</scope>
    <source>
        <strain evidence="1">AH 40177</strain>
    </source>
</reference>
<accession>A0A9P5TXL6</accession>
<gene>
    <name evidence="1" type="ORF">BDP27DRAFT_1374228</name>
</gene>